<evidence type="ECO:0000313" key="3">
    <source>
        <dbReference type="Proteomes" id="UP001348641"/>
    </source>
</evidence>
<protein>
    <submittedName>
        <fullName evidence="2">Uncharacterized protein</fullName>
    </submittedName>
</protein>
<sequence>MTEIDIHHQQDTQIAAIPQPPAEHELVRWAHAARQAKGIAESLASTSFVPKSLQGNPHNIIGAILAGYEMGLQPMAALRSIDIIQGTPALRAHAMRGLVQSKGHEVQLRESTEAVCVMRGRRKGEKEWQEVTWTIERAQQLGLLAKDQWKKQPTAMLVARATGEICRLVASDVLHAMPYAREELETGTSGEAVPRVTVRELAPEAPQQEEQRDEGGLAADDPWNPKNSVGVQVEPAPADPWGVETTPDEDAAVLAEYEAQS</sequence>
<dbReference type="RefSeq" id="WP_330158809.1">
    <property type="nucleotide sequence ID" value="NZ_BAAAJA010000049.1"/>
</dbReference>
<evidence type="ECO:0000256" key="1">
    <source>
        <dbReference type="SAM" id="MobiDB-lite"/>
    </source>
</evidence>
<reference evidence="2 3" key="1">
    <citation type="submission" date="2023-07" db="EMBL/GenBank/DDBJ databases">
        <authorList>
            <person name="Girao M."/>
            <person name="Carvalho M.F."/>
        </authorList>
    </citation>
    <scope>NUCLEOTIDE SEQUENCE [LARGE SCALE GENOMIC DNA]</scope>
    <source>
        <strain evidence="2 3">66/93</strain>
    </source>
</reference>
<feature type="region of interest" description="Disordered" evidence="1">
    <location>
        <begin position="201"/>
        <end position="249"/>
    </location>
</feature>
<gene>
    <name evidence="2" type="ORF">Q8A49_14695</name>
</gene>
<accession>A0ABU7KR20</accession>
<organism evidence="2 3">
    <name type="scientific">Nocardiopsis tropica</name>
    <dbReference type="NCBI Taxonomy" id="109330"/>
    <lineage>
        <taxon>Bacteria</taxon>
        <taxon>Bacillati</taxon>
        <taxon>Actinomycetota</taxon>
        <taxon>Actinomycetes</taxon>
        <taxon>Streptosporangiales</taxon>
        <taxon>Nocardiopsidaceae</taxon>
        <taxon>Nocardiopsis</taxon>
    </lineage>
</organism>
<dbReference type="EMBL" id="JAUUCC010000033">
    <property type="protein sequence ID" value="MEE2051746.1"/>
    <property type="molecule type" value="Genomic_DNA"/>
</dbReference>
<proteinExistence type="predicted"/>
<comment type="caution">
    <text evidence="2">The sequence shown here is derived from an EMBL/GenBank/DDBJ whole genome shotgun (WGS) entry which is preliminary data.</text>
</comment>
<evidence type="ECO:0000313" key="2">
    <source>
        <dbReference type="EMBL" id="MEE2051746.1"/>
    </source>
</evidence>
<name>A0ABU7KR20_9ACTN</name>
<dbReference type="Proteomes" id="UP001348641">
    <property type="component" value="Unassembled WGS sequence"/>
</dbReference>